<keyword evidence="7" id="KW-1185">Reference proteome</keyword>
<dbReference type="GO" id="GO:0005829">
    <property type="term" value="C:cytosol"/>
    <property type="evidence" value="ECO:0007669"/>
    <property type="project" value="TreeGrafter"/>
</dbReference>
<dbReference type="GeneID" id="16992455"/>
<dbReference type="eggNOG" id="KOG3282">
    <property type="taxonomic scope" value="Eukaryota"/>
</dbReference>
<accession>M1VET0</accession>
<reference evidence="6 7" key="2">
    <citation type="journal article" date="2007" name="BMC Biol.">
        <title>A 100%-complete sequence reveals unusually simple genomic features in the hot-spring red alga Cyanidioschyzon merolae.</title>
        <authorList>
            <person name="Nozaki H."/>
            <person name="Takano H."/>
            <person name="Misumi O."/>
            <person name="Terasawa K."/>
            <person name="Matsuzaki M."/>
            <person name="Maruyama S."/>
            <person name="Nishida K."/>
            <person name="Yagisawa F."/>
            <person name="Yoshida Y."/>
            <person name="Fujiwara T."/>
            <person name="Takio S."/>
            <person name="Tamura K."/>
            <person name="Chung S.J."/>
            <person name="Nakamura S."/>
            <person name="Kuroiwa H."/>
            <person name="Tanaka K."/>
            <person name="Sato N."/>
            <person name="Kuroiwa T."/>
        </authorList>
    </citation>
    <scope>NUCLEOTIDE SEQUENCE [LARGE SCALE GENOMIC DNA]</scope>
    <source>
        <strain evidence="6 7">10D</strain>
    </source>
</reference>
<comment type="similarity">
    <text evidence="3">Belongs to the PTH2 family.</text>
</comment>
<dbReference type="InterPro" id="IPR002833">
    <property type="entry name" value="PTH2"/>
</dbReference>
<dbReference type="SUPFAM" id="SSF102462">
    <property type="entry name" value="Peptidyl-tRNA hydrolase II"/>
    <property type="match status" value="1"/>
</dbReference>
<proteinExistence type="inferred from homology"/>
<evidence type="ECO:0000256" key="1">
    <source>
        <dbReference type="ARBA" id="ARBA00013260"/>
    </source>
</evidence>
<dbReference type="Gene3D" id="3.40.1490.10">
    <property type="entry name" value="Bit1"/>
    <property type="match status" value="1"/>
</dbReference>
<dbReference type="HOGENOM" id="CLU_944465_0_0_1"/>
<dbReference type="InterPro" id="IPR023476">
    <property type="entry name" value="Pep_tRNA_hydro_II_dom_sf"/>
</dbReference>
<dbReference type="PANTHER" id="PTHR12649:SF11">
    <property type="entry name" value="PEPTIDYL-TRNA HYDROLASE 2, MITOCHONDRIAL"/>
    <property type="match status" value="1"/>
</dbReference>
<dbReference type="Gramene" id="CMC095CT">
    <property type="protein sequence ID" value="CMC095CT"/>
    <property type="gene ID" value="CMC095C"/>
</dbReference>
<evidence type="ECO:0000256" key="3">
    <source>
        <dbReference type="ARBA" id="ARBA00038050"/>
    </source>
</evidence>
<evidence type="ECO:0000313" key="6">
    <source>
        <dbReference type="EMBL" id="BAM79028.1"/>
    </source>
</evidence>
<dbReference type="KEGG" id="cme:CYME_CMC095C"/>
<feature type="region of interest" description="Disordered" evidence="5">
    <location>
        <begin position="270"/>
        <end position="295"/>
    </location>
</feature>
<dbReference type="EMBL" id="AP006485">
    <property type="protein sequence ID" value="BAM79028.1"/>
    <property type="molecule type" value="Genomic_DNA"/>
</dbReference>
<reference evidence="6 7" key="1">
    <citation type="journal article" date="2004" name="Nature">
        <title>Genome sequence of the ultrasmall unicellular red alga Cyanidioschyzon merolae 10D.</title>
        <authorList>
            <person name="Matsuzaki M."/>
            <person name="Misumi O."/>
            <person name="Shin-i T."/>
            <person name="Maruyama S."/>
            <person name="Takahara M."/>
            <person name="Miyagishima S."/>
            <person name="Mori T."/>
            <person name="Nishida K."/>
            <person name="Yagisawa F."/>
            <person name="Nishida K."/>
            <person name="Yoshida Y."/>
            <person name="Nishimura Y."/>
            <person name="Nakao S."/>
            <person name="Kobayashi T."/>
            <person name="Momoyama Y."/>
            <person name="Higashiyama T."/>
            <person name="Minoda A."/>
            <person name="Sano M."/>
            <person name="Nomoto H."/>
            <person name="Oishi K."/>
            <person name="Hayashi H."/>
            <person name="Ohta F."/>
            <person name="Nishizaka S."/>
            <person name="Haga S."/>
            <person name="Miura S."/>
            <person name="Morishita T."/>
            <person name="Kabeya Y."/>
            <person name="Terasawa K."/>
            <person name="Suzuki Y."/>
            <person name="Ishii Y."/>
            <person name="Asakawa S."/>
            <person name="Takano H."/>
            <person name="Ohta N."/>
            <person name="Kuroiwa H."/>
            <person name="Tanaka K."/>
            <person name="Shimizu N."/>
            <person name="Sugano S."/>
            <person name="Sato N."/>
            <person name="Nozaki H."/>
            <person name="Ogasawara N."/>
            <person name="Kohara Y."/>
            <person name="Kuroiwa T."/>
        </authorList>
    </citation>
    <scope>NUCLEOTIDE SEQUENCE [LARGE SCALE GENOMIC DNA]</scope>
    <source>
        <strain evidence="6 7">10D</strain>
    </source>
</reference>
<evidence type="ECO:0000256" key="4">
    <source>
        <dbReference type="ARBA" id="ARBA00048707"/>
    </source>
</evidence>
<evidence type="ECO:0000256" key="2">
    <source>
        <dbReference type="ARBA" id="ARBA00022801"/>
    </source>
</evidence>
<dbReference type="RefSeq" id="XP_005535314.1">
    <property type="nucleotide sequence ID" value="XM_005535257.1"/>
</dbReference>
<protein>
    <recommendedName>
        <fullName evidence="1">peptidyl-tRNA hydrolase</fullName>
        <ecNumber evidence="1">3.1.1.29</ecNumber>
    </recommendedName>
</protein>
<feature type="compositionally biased region" description="Basic and acidic residues" evidence="5">
    <location>
        <begin position="272"/>
        <end position="286"/>
    </location>
</feature>
<dbReference type="OrthoDB" id="1733656at2759"/>
<comment type="catalytic activity">
    <reaction evidence="4">
        <text>an N-acyl-L-alpha-aminoacyl-tRNA + H2O = an N-acyl-L-amino acid + a tRNA + H(+)</text>
        <dbReference type="Rhea" id="RHEA:54448"/>
        <dbReference type="Rhea" id="RHEA-COMP:10123"/>
        <dbReference type="Rhea" id="RHEA-COMP:13883"/>
        <dbReference type="ChEBI" id="CHEBI:15377"/>
        <dbReference type="ChEBI" id="CHEBI:15378"/>
        <dbReference type="ChEBI" id="CHEBI:59874"/>
        <dbReference type="ChEBI" id="CHEBI:78442"/>
        <dbReference type="ChEBI" id="CHEBI:138191"/>
        <dbReference type="EC" id="3.1.1.29"/>
    </reaction>
</comment>
<name>M1VET0_CYAM1</name>
<dbReference type="PANTHER" id="PTHR12649">
    <property type="entry name" value="PEPTIDYL-TRNA HYDROLASE 2"/>
    <property type="match status" value="1"/>
</dbReference>
<organism evidence="6 7">
    <name type="scientific">Cyanidioschyzon merolae (strain NIES-3377 / 10D)</name>
    <name type="common">Unicellular red alga</name>
    <dbReference type="NCBI Taxonomy" id="280699"/>
    <lineage>
        <taxon>Eukaryota</taxon>
        <taxon>Rhodophyta</taxon>
        <taxon>Bangiophyceae</taxon>
        <taxon>Cyanidiales</taxon>
        <taxon>Cyanidiaceae</taxon>
        <taxon>Cyanidioschyzon</taxon>
    </lineage>
</organism>
<dbReference type="Proteomes" id="UP000007014">
    <property type="component" value="Chromosome 3"/>
</dbReference>
<dbReference type="Pfam" id="PF01981">
    <property type="entry name" value="PTH2"/>
    <property type="match status" value="2"/>
</dbReference>
<keyword evidence="2" id="KW-0378">Hydrolase</keyword>
<dbReference type="GO" id="GO:0004045">
    <property type="term" value="F:peptidyl-tRNA hydrolase activity"/>
    <property type="evidence" value="ECO:0007669"/>
    <property type="project" value="UniProtKB-EC"/>
</dbReference>
<evidence type="ECO:0000313" key="7">
    <source>
        <dbReference type="Proteomes" id="UP000007014"/>
    </source>
</evidence>
<sequence length="295" mass="31805">MTQQSGRRQHQHQQLLPQRVALASSLGKSGLHGYVYALDAAVGSVLRSRLQDEGVSELVWTPQEPPAELRSAAPMHLQFSAVCSARPLLHTADPSLQISASNENPRNHHVVAHSAGVVLRPEDLDAPKLVIVCRNDIPMSAGKLAAQAAHAAVGAYRRHCVESTGDTEQALVCNRWKREGEKIVVLSTFKRPASDRASTAAPSVAESGSGARMLEALAREARALGLPLFQVVDAGHTEVPPRTCTCIAIGPAATGRIDAVTGDLQLFTTGRQPEKLARTGSRNERRNRQRRRGSR</sequence>
<gene>
    <name evidence="6" type="ORF">CYME_CMC095C</name>
</gene>
<dbReference type="AlphaFoldDB" id="M1VET0"/>
<evidence type="ECO:0000256" key="5">
    <source>
        <dbReference type="SAM" id="MobiDB-lite"/>
    </source>
</evidence>
<dbReference type="EC" id="3.1.1.29" evidence="1"/>